<reference evidence="1 2" key="1">
    <citation type="submission" date="2019-10" db="EMBL/GenBank/DDBJ databases">
        <authorList>
            <person name="Garlena R.A."/>
            <person name="Russell D.A."/>
            <person name="Pope W.H."/>
            <person name="Jacobs-Sera D."/>
            <person name="Hatfull G.F."/>
        </authorList>
    </citation>
    <scope>NUCLEOTIDE SEQUENCE [LARGE SCALE GENOMIC DNA]</scope>
</reference>
<accession>A0A649VSM7</accession>
<gene>
    <name evidence="1" type="primary">79</name>
    <name evidence="1" type="ORF">SEA_STORMAGEDDON_79</name>
</gene>
<dbReference type="RefSeq" id="YP_010059555.1">
    <property type="nucleotide sequence ID" value="NC_054726.1"/>
</dbReference>
<name>A0A649VSM7_9CAUD</name>
<keyword evidence="2" id="KW-1185">Reference proteome</keyword>
<evidence type="ECO:0000313" key="2">
    <source>
        <dbReference type="Proteomes" id="UP000423065"/>
    </source>
</evidence>
<sequence>MDVGMGPADILGDIERATTEGWTFTVEREQSSDNTRLRFEVAMVHPDCDPSLLTSRATSLKGAFAKVLMKWSDQP</sequence>
<dbReference type="Proteomes" id="UP000423065">
    <property type="component" value="Segment"/>
</dbReference>
<dbReference type="KEGG" id="vg:64766788"/>
<evidence type="ECO:0000313" key="1">
    <source>
        <dbReference type="EMBL" id="QGJ94942.1"/>
    </source>
</evidence>
<organism evidence="1 2">
    <name type="scientific">Gordonia phage Stormageddon</name>
    <dbReference type="NCBI Taxonomy" id="2656541"/>
    <lineage>
        <taxon>Viruses</taxon>
        <taxon>Duplodnaviria</taxon>
        <taxon>Heunggongvirae</taxon>
        <taxon>Uroviricota</taxon>
        <taxon>Caudoviricetes</taxon>
        <taxon>Stormageddonvirus</taxon>
        <taxon>Stormageddonvirus Stormageddon</taxon>
    </lineage>
</organism>
<proteinExistence type="predicted"/>
<dbReference type="GeneID" id="64766788"/>
<dbReference type="EMBL" id="MN586040">
    <property type="protein sequence ID" value="QGJ94942.1"/>
    <property type="molecule type" value="Genomic_DNA"/>
</dbReference>
<protein>
    <submittedName>
        <fullName evidence="1">Uncharacterized protein</fullName>
    </submittedName>
</protein>